<feature type="transmembrane region" description="Helical" evidence="1">
    <location>
        <begin position="7"/>
        <end position="27"/>
    </location>
</feature>
<keyword evidence="3" id="KW-0645">Protease</keyword>
<dbReference type="GO" id="GO:0008237">
    <property type="term" value="F:metallopeptidase activity"/>
    <property type="evidence" value="ECO:0007669"/>
    <property type="project" value="UniProtKB-KW"/>
</dbReference>
<feature type="transmembrane region" description="Helical" evidence="1">
    <location>
        <begin position="114"/>
        <end position="137"/>
    </location>
</feature>
<keyword evidence="1" id="KW-0472">Membrane</keyword>
<gene>
    <name evidence="3" type="ORF">HXM91_06895</name>
</gene>
<dbReference type="InterPro" id="IPR003675">
    <property type="entry name" value="Rce1/LyrA-like_dom"/>
</dbReference>
<dbReference type="PANTHER" id="PTHR39430:SF1">
    <property type="entry name" value="PROTEASE"/>
    <property type="match status" value="1"/>
</dbReference>
<keyword evidence="3" id="KW-0482">Metalloprotease</keyword>
<feature type="transmembrane region" description="Helical" evidence="1">
    <location>
        <begin position="81"/>
        <end position="102"/>
    </location>
</feature>
<accession>A0A930H4S9</accession>
<evidence type="ECO:0000313" key="3">
    <source>
        <dbReference type="EMBL" id="MBF1305558.1"/>
    </source>
</evidence>
<evidence type="ECO:0000259" key="2">
    <source>
        <dbReference type="Pfam" id="PF02517"/>
    </source>
</evidence>
<name>A0A930H4S9_9FIRM</name>
<dbReference type="AlphaFoldDB" id="A0A930H4S9"/>
<feature type="transmembrane region" description="Helical" evidence="1">
    <location>
        <begin position="149"/>
        <end position="168"/>
    </location>
</feature>
<proteinExistence type="predicted"/>
<dbReference type="Proteomes" id="UP000780721">
    <property type="component" value="Unassembled WGS sequence"/>
</dbReference>
<comment type="caution">
    <text evidence="3">The sequence shown here is derived from an EMBL/GenBank/DDBJ whole genome shotgun (WGS) entry which is preliminary data.</text>
</comment>
<organism evidence="3 4">
    <name type="scientific">Oribacterium sinus</name>
    <dbReference type="NCBI Taxonomy" id="237576"/>
    <lineage>
        <taxon>Bacteria</taxon>
        <taxon>Bacillati</taxon>
        <taxon>Bacillota</taxon>
        <taxon>Clostridia</taxon>
        <taxon>Lachnospirales</taxon>
        <taxon>Lachnospiraceae</taxon>
        <taxon>Oribacterium</taxon>
    </lineage>
</organism>
<feature type="transmembrane region" description="Helical" evidence="1">
    <location>
        <begin position="256"/>
        <end position="275"/>
    </location>
</feature>
<protein>
    <submittedName>
        <fullName evidence="3">CPBP family intramembrane metalloprotease</fullName>
    </submittedName>
</protein>
<keyword evidence="1" id="KW-0812">Transmembrane</keyword>
<dbReference type="GO" id="GO:0004175">
    <property type="term" value="F:endopeptidase activity"/>
    <property type="evidence" value="ECO:0007669"/>
    <property type="project" value="UniProtKB-ARBA"/>
</dbReference>
<keyword evidence="1" id="KW-1133">Transmembrane helix</keyword>
<feature type="domain" description="CAAX prenyl protease 2/Lysostaphin resistance protein A-like" evidence="2">
    <location>
        <begin position="119"/>
        <end position="215"/>
    </location>
</feature>
<feature type="transmembrane region" description="Helical" evidence="1">
    <location>
        <begin position="39"/>
        <end position="60"/>
    </location>
</feature>
<dbReference type="GO" id="GO:0080120">
    <property type="term" value="P:CAAX-box protein maturation"/>
    <property type="evidence" value="ECO:0007669"/>
    <property type="project" value="UniProtKB-ARBA"/>
</dbReference>
<sequence>MKAIKLIGKNIGVIVLSILVLIIGAIAESLVQECFSNQYLRLVIPAFVRIAVTVVLARFVSSKLLKMSAKELGLKLKKMDVKLFLISIALPLTVLVFYAYILPSKAYIAKPGSFWISLIRGIFSFGITAGICEELIFRGMIFRYMQRTLGLKAAVILPSLLFACAHIMNMERFNLTDLVLLILAGSSVAAMFTLFALQSDSIYPGAFAHAAWNILIIGGVFGIGDTVNGMGNDSYLIIPIQSTNKLLTGGNFGVEAALPAIIGYIAVTLIIGFSVKKEFKKNTHRI</sequence>
<dbReference type="Pfam" id="PF02517">
    <property type="entry name" value="Rce1-like"/>
    <property type="match status" value="1"/>
</dbReference>
<dbReference type="EMBL" id="JABZRB010000197">
    <property type="protein sequence ID" value="MBF1305558.1"/>
    <property type="molecule type" value="Genomic_DNA"/>
</dbReference>
<dbReference type="PANTHER" id="PTHR39430">
    <property type="entry name" value="MEMBRANE-ASSOCIATED PROTEASE-RELATED"/>
    <property type="match status" value="1"/>
</dbReference>
<feature type="transmembrane region" description="Helical" evidence="1">
    <location>
        <begin position="206"/>
        <end position="224"/>
    </location>
</feature>
<reference evidence="3" key="1">
    <citation type="submission" date="2020-04" db="EMBL/GenBank/DDBJ databases">
        <title>Deep metagenomics examines the oral microbiome during advanced dental caries in children, revealing novel taxa and co-occurrences with host molecules.</title>
        <authorList>
            <person name="Baker J.L."/>
            <person name="Morton J.T."/>
            <person name="Dinis M."/>
            <person name="Alvarez R."/>
            <person name="Tran N.C."/>
            <person name="Knight R."/>
            <person name="Edlund A."/>
        </authorList>
    </citation>
    <scope>NUCLEOTIDE SEQUENCE</scope>
    <source>
        <strain evidence="3">JCVI_48_bin.5</strain>
    </source>
</reference>
<feature type="transmembrane region" description="Helical" evidence="1">
    <location>
        <begin position="180"/>
        <end position="197"/>
    </location>
</feature>
<evidence type="ECO:0000313" key="4">
    <source>
        <dbReference type="Proteomes" id="UP000780721"/>
    </source>
</evidence>
<evidence type="ECO:0000256" key="1">
    <source>
        <dbReference type="SAM" id="Phobius"/>
    </source>
</evidence>
<keyword evidence="3" id="KW-0378">Hydrolase</keyword>